<accession>A0ACB9JBQ5</accession>
<protein>
    <submittedName>
        <fullName evidence="1">Uncharacterized protein</fullName>
    </submittedName>
</protein>
<keyword evidence="2" id="KW-1185">Reference proteome</keyword>
<dbReference type="Proteomes" id="UP001056120">
    <property type="component" value="Linkage Group LG04"/>
</dbReference>
<proteinExistence type="predicted"/>
<name>A0ACB9JBQ5_9ASTR</name>
<reference evidence="1 2" key="2">
    <citation type="journal article" date="2022" name="Mol. Ecol. Resour.">
        <title>The genomes of chicory, endive, great burdock and yacon provide insights into Asteraceae paleo-polyploidization history and plant inulin production.</title>
        <authorList>
            <person name="Fan W."/>
            <person name="Wang S."/>
            <person name="Wang H."/>
            <person name="Wang A."/>
            <person name="Jiang F."/>
            <person name="Liu H."/>
            <person name="Zhao H."/>
            <person name="Xu D."/>
            <person name="Zhang Y."/>
        </authorList>
    </citation>
    <scope>NUCLEOTIDE SEQUENCE [LARGE SCALE GENOMIC DNA]</scope>
    <source>
        <strain evidence="2">cv. Yunnan</strain>
        <tissue evidence="1">Leaves</tissue>
    </source>
</reference>
<comment type="caution">
    <text evidence="1">The sequence shown here is derived from an EMBL/GenBank/DDBJ whole genome shotgun (WGS) entry which is preliminary data.</text>
</comment>
<organism evidence="1 2">
    <name type="scientific">Smallanthus sonchifolius</name>
    <dbReference type="NCBI Taxonomy" id="185202"/>
    <lineage>
        <taxon>Eukaryota</taxon>
        <taxon>Viridiplantae</taxon>
        <taxon>Streptophyta</taxon>
        <taxon>Embryophyta</taxon>
        <taxon>Tracheophyta</taxon>
        <taxon>Spermatophyta</taxon>
        <taxon>Magnoliopsida</taxon>
        <taxon>eudicotyledons</taxon>
        <taxon>Gunneridae</taxon>
        <taxon>Pentapetalae</taxon>
        <taxon>asterids</taxon>
        <taxon>campanulids</taxon>
        <taxon>Asterales</taxon>
        <taxon>Asteraceae</taxon>
        <taxon>Asteroideae</taxon>
        <taxon>Heliantheae alliance</taxon>
        <taxon>Millerieae</taxon>
        <taxon>Smallanthus</taxon>
    </lineage>
</organism>
<reference evidence="2" key="1">
    <citation type="journal article" date="2022" name="Mol. Ecol. Resour.">
        <title>The genomes of chicory, endive, great burdock and yacon provide insights into Asteraceae palaeo-polyploidization history and plant inulin production.</title>
        <authorList>
            <person name="Fan W."/>
            <person name="Wang S."/>
            <person name="Wang H."/>
            <person name="Wang A."/>
            <person name="Jiang F."/>
            <person name="Liu H."/>
            <person name="Zhao H."/>
            <person name="Xu D."/>
            <person name="Zhang Y."/>
        </authorList>
    </citation>
    <scope>NUCLEOTIDE SEQUENCE [LARGE SCALE GENOMIC DNA]</scope>
    <source>
        <strain evidence="2">cv. Yunnan</strain>
    </source>
</reference>
<dbReference type="EMBL" id="CM042021">
    <property type="protein sequence ID" value="KAI3817609.1"/>
    <property type="molecule type" value="Genomic_DNA"/>
</dbReference>
<evidence type="ECO:0000313" key="1">
    <source>
        <dbReference type="EMBL" id="KAI3817609.1"/>
    </source>
</evidence>
<evidence type="ECO:0000313" key="2">
    <source>
        <dbReference type="Proteomes" id="UP001056120"/>
    </source>
</evidence>
<sequence>MSRSVHAAFDVSAALLKLRLNKKYRLQSHKALRLQHSRVLIDNVYVDQTVVCAVGEKSFVWKVVIDDIQITNLELFIASLESRNCRLQRNCVRKDFQQTIIM</sequence>
<gene>
    <name evidence="1" type="ORF">L1987_11405</name>
</gene>